<dbReference type="GO" id="GO:0044027">
    <property type="term" value="P:negative regulation of gene expression via chromosomal CpG island methylation"/>
    <property type="evidence" value="ECO:0007669"/>
    <property type="project" value="TreeGrafter"/>
</dbReference>
<dbReference type="InterPro" id="IPR029063">
    <property type="entry name" value="SAM-dependent_MTases_sf"/>
</dbReference>
<evidence type="ECO:0000256" key="1">
    <source>
        <dbReference type="ARBA" id="ARBA00011975"/>
    </source>
</evidence>
<evidence type="ECO:0000256" key="4">
    <source>
        <dbReference type="ARBA" id="ARBA00022691"/>
    </source>
</evidence>
<dbReference type="SUPFAM" id="SSF53335">
    <property type="entry name" value="S-adenosyl-L-methionine-dependent methyltransferases"/>
    <property type="match status" value="1"/>
</dbReference>
<evidence type="ECO:0000256" key="3">
    <source>
        <dbReference type="ARBA" id="ARBA00022679"/>
    </source>
</evidence>
<dbReference type="GO" id="GO:0009307">
    <property type="term" value="P:DNA restriction-modification system"/>
    <property type="evidence" value="ECO:0007669"/>
    <property type="project" value="UniProtKB-KW"/>
</dbReference>
<comment type="catalytic activity">
    <reaction evidence="6">
        <text>a 2'-deoxycytidine in DNA + S-adenosyl-L-methionine = a 5-methyl-2'-deoxycytidine in DNA + S-adenosyl-L-homocysteine + H(+)</text>
        <dbReference type="Rhea" id="RHEA:13681"/>
        <dbReference type="Rhea" id="RHEA-COMP:11369"/>
        <dbReference type="Rhea" id="RHEA-COMP:11370"/>
        <dbReference type="ChEBI" id="CHEBI:15378"/>
        <dbReference type="ChEBI" id="CHEBI:57856"/>
        <dbReference type="ChEBI" id="CHEBI:59789"/>
        <dbReference type="ChEBI" id="CHEBI:85452"/>
        <dbReference type="ChEBI" id="CHEBI:85454"/>
        <dbReference type="EC" id="2.1.1.37"/>
    </reaction>
</comment>
<evidence type="ECO:0000256" key="7">
    <source>
        <dbReference type="PROSITE-ProRule" id="PRU01016"/>
    </source>
</evidence>
<accession>A0A7H0VD50</accession>
<keyword evidence="5" id="KW-0680">Restriction system</keyword>
<comment type="similarity">
    <text evidence="7 8">Belongs to the class I-like SAM-binding methyltransferase superfamily. C5-methyltransferase family.</text>
</comment>
<protein>
    <recommendedName>
        <fullName evidence="1">DNA (cytosine-5-)-methyltransferase</fullName>
        <ecNumber evidence="1">2.1.1.37</ecNumber>
    </recommendedName>
</protein>
<dbReference type="Pfam" id="PF00145">
    <property type="entry name" value="DNA_methylase"/>
    <property type="match status" value="1"/>
</dbReference>
<dbReference type="GO" id="GO:0003677">
    <property type="term" value="F:DNA binding"/>
    <property type="evidence" value="ECO:0007669"/>
    <property type="project" value="TreeGrafter"/>
</dbReference>
<dbReference type="GO" id="GO:0003886">
    <property type="term" value="F:DNA (cytosine-5-)-methyltransferase activity"/>
    <property type="evidence" value="ECO:0007669"/>
    <property type="project" value="UniProtKB-EC"/>
</dbReference>
<dbReference type="GO" id="GO:0032259">
    <property type="term" value="P:methylation"/>
    <property type="evidence" value="ECO:0007669"/>
    <property type="project" value="UniProtKB-KW"/>
</dbReference>
<dbReference type="EMBL" id="CP060139">
    <property type="protein sequence ID" value="QNR23648.1"/>
    <property type="molecule type" value="Genomic_DNA"/>
</dbReference>
<name>A0A7H0VD50_9FLAO</name>
<keyword evidence="4 7" id="KW-0949">S-adenosyl-L-methionine</keyword>
<gene>
    <name evidence="9" type="ORF">H4K34_14890</name>
</gene>
<evidence type="ECO:0000313" key="10">
    <source>
        <dbReference type="Proteomes" id="UP000516305"/>
    </source>
</evidence>
<reference evidence="9 10" key="1">
    <citation type="submission" date="2020-08" db="EMBL/GenBank/DDBJ databases">
        <title>Croceimicrobium hydrocarbonivorans gen. nov., sp. nov., a novel marine bacterium isolated from a bacterial consortium that degrades polyethylene terephthalate.</title>
        <authorList>
            <person name="Liu R."/>
        </authorList>
    </citation>
    <scope>NUCLEOTIDE SEQUENCE [LARGE SCALE GENOMIC DNA]</scope>
    <source>
        <strain evidence="9 10">A20-9</strain>
    </source>
</reference>
<dbReference type="PRINTS" id="PR00105">
    <property type="entry name" value="C5METTRFRASE"/>
</dbReference>
<dbReference type="PANTHER" id="PTHR10629">
    <property type="entry name" value="CYTOSINE-SPECIFIC METHYLTRANSFERASE"/>
    <property type="match status" value="1"/>
</dbReference>
<dbReference type="EC" id="2.1.1.37" evidence="1"/>
<keyword evidence="3 7" id="KW-0808">Transferase</keyword>
<dbReference type="Proteomes" id="UP000516305">
    <property type="component" value="Chromosome"/>
</dbReference>
<evidence type="ECO:0000256" key="2">
    <source>
        <dbReference type="ARBA" id="ARBA00022603"/>
    </source>
</evidence>
<evidence type="ECO:0000256" key="5">
    <source>
        <dbReference type="ARBA" id="ARBA00022747"/>
    </source>
</evidence>
<keyword evidence="10" id="KW-1185">Reference proteome</keyword>
<sequence>MAIPVIDIFAGPGGLAEGFSSLDGGRAFDIRLSIEKEANEHRTLELRSFVRQFERNKLPEAYYQVMREADLNMREQLKQQLYKDFPEQYLQAKTEAWQCTLGSDEFPPEKVNERITNALNGAKDWILIGGPPCQAYSLVGRSRRQEGETGLNPDDHRVHLYKEYLRIIATHHPTAFVMENVKGLLSSNLGGEKIFPKILSDLRKPGRVFRKFNAPEYKIYSLTTKPEAYDENGHPVYKNDYDYLIQAENFGVPQKRHRVILFGVRADIDVQPNVLNRTEPVSLKDVIGDLPSLRSSINRSFVRAEQLKNEDGSIKTKRYYQNEIDSNESWKQVIQKFHAEIISMNGFAHDIDFKNIWLLDGGTGDEFVPCITPKATNPLFDWYVDKRLKGAANHQSRSHLVQDLKRYLFAGLYTLKYGKFPRMADYAAHGKELLPDHENAESGKFTDRFRVQLPEEPATTITSHISKDGHYFIHYDTSQCRSFTVREAARVQTFPDNYLFCGSRTSQFHQVGNAVPPLLAFQIAEVVKELFNNIDQIEASKTKKLQQELI</sequence>
<evidence type="ECO:0000256" key="6">
    <source>
        <dbReference type="ARBA" id="ARBA00047422"/>
    </source>
</evidence>
<dbReference type="Gene3D" id="3.40.50.150">
    <property type="entry name" value="Vaccinia Virus protein VP39"/>
    <property type="match status" value="1"/>
</dbReference>
<feature type="active site" evidence="7">
    <location>
        <position position="133"/>
    </location>
</feature>
<dbReference type="REBASE" id="444124">
    <property type="entry name" value="M.CbaA209ORF14890P"/>
</dbReference>
<dbReference type="PANTHER" id="PTHR10629:SF52">
    <property type="entry name" value="DNA (CYTOSINE-5)-METHYLTRANSFERASE 1"/>
    <property type="match status" value="1"/>
</dbReference>
<keyword evidence="2 7" id="KW-0489">Methyltransferase</keyword>
<dbReference type="RefSeq" id="WP_210758183.1">
    <property type="nucleotide sequence ID" value="NZ_CP060139.1"/>
</dbReference>
<dbReference type="NCBIfam" id="TIGR00675">
    <property type="entry name" value="dcm"/>
    <property type="match status" value="1"/>
</dbReference>
<dbReference type="InterPro" id="IPR001525">
    <property type="entry name" value="C5_MeTfrase"/>
</dbReference>
<dbReference type="AlphaFoldDB" id="A0A7H0VD50"/>
<organism evidence="9 10">
    <name type="scientific">Croceimicrobium hydrocarbonivorans</name>
    <dbReference type="NCBI Taxonomy" id="2761580"/>
    <lineage>
        <taxon>Bacteria</taxon>
        <taxon>Pseudomonadati</taxon>
        <taxon>Bacteroidota</taxon>
        <taxon>Flavobacteriia</taxon>
        <taxon>Flavobacteriales</taxon>
        <taxon>Owenweeksiaceae</taxon>
        <taxon>Croceimicrobium</taxon>
    </lineage>
</organism>
<proteinExistence type="inferred from homology"/>
<evidence type="ECO:0000256" key="8">
    <source>
        <dbReference type="RuleBase" id="RU000416"/>
    </source>
</evidence>
<dbReference type="InterPro" id="IPR050390">
    <property type="entry name" value="C5-Methyltransferase"/>
</dbReference>
<evidence type="ECO:0000313" key="9">
    <source>
        <dbReference type="EMBL" id="QNR23648.1"/>
    </source>
</evidence>
<dbReference type="KEGG" id="chyd:H4K34_14890"/>
<dbReference type="Gene3D" id="3.90.120.10">
    <property type="entry name" value="DNA Methylase, subunit A, domain 2"/>
    <property type="match status" value="1"/>
</dbReference>
<dbReference type="PROSITE" id="PS51679">
    <property type="entry name" value="SAM_MT_C5"/>
    <property type="match status" value="1"/>
</dbReference>